<evidence type="ECO:0000313" key="1">
    <source>
        <dbReference type="EMBL" id="PRQ57957.1"/>
    </source>
</evidence>
<comment type="caution">
    <text evidence="1">The sequence shown here is derived from an EMBL/GenBank/DDBJ whole genome shotgun (WGS) entry which is preliminary data.</text>
</comment>
<protein>
    <submittedName>
        <fullName evidence="1">Uncharacterized protein</fullName>
    </submittedName>
</protein>
<name>A0A2P6SH06_ROSCH</name>
<organism evidence="1 2">
    <name type="scientific">Rosa chinensis</name>
    <name type="common">China rose</name>
    <dbReference type="NCBI Taxonomy" id="74649"/>
    <lineage>
        <taxon>Eukaryota</taxon>
        <taxon>Viridiplantae</taxon>
        <taxon>Streptophyta</taxon>
        <taxon>Embryophyta</taxon>
        <taxon>Tracheophyta</taxon>
        <taxon>Spermatophyta</taxon>
        <taxon>Magnoliopsida</taxon>
        <taxon>eudicotyledons</taxon>
        <taxon>Gunneridae</taxon>
        <taxon>Pentapetalae</taxon>
        <taxon>rosids</taxon>
        <taxon>fabids</taxon>
        <taxon>Rosales</taxon>
        <taxon>Rosaceae</taxon>
        <taxon>Rosoideae</taxon>
        <taxon>Rosoideae incertae sedis</taxon>
        <taxon>Rosa</taxon>
    </lineage>
</organism>
<keyword evidence="2" id="KW-1185">Reference proteome</keyword>
<sequence>MPRWFDLKLDRRKAILMKKAVGAMAQVAFTDRELAGRPQNADLCVTPEIVALVSKTKSTDAVSALMMPELLMSSFECYESRNLQFNLHSLLCLLEQNTEFAVTLYGEVEDEDVIWYELEEGFRTIYTSTMRLVSWSTKDEMDLGFLVYKYPVRLGLSSKSFCDLITDMSSHGCTVHATLFKNAVVFRVVNYELVFPTEPLICETQSDRGFPCVLKFDIQHKSALLNAATLSEMIWIWFSDSFTMLNFPIRGLGKLVFGHHNFMVTN</sequence>
<dbReference type="AlphaFoldDB" id="A0A2P6SH06"/>
<proteinExistence type="predicted"/>
<dbReference type="Gene3D" id="3.70.10.10">
    <property type="match status" value="1"/>
</dbReference>
<accession>A0A2P6SH06</accession>
<gene>
    <name evidence="1" type="ORF">RchiOBHm_Chr1g0353981</name>
</gene>
<evidence type="ECO:0000313" key="2">
    <source>
        <dbReference type="Proteomes" id="UP000238479"/>
    </source>
</evidence>
<dbReference type="Gramene" id="PRQ57957">
    <property type="protein sequence ID" value="PRQ57957"/>
    <property type="gene ID" value="RchiOBHm_Chr1g0353981"/>
</dbReference>
<reference evidence="1 2" key="1">
    <citation type="journal article" date="2018" name="Nat. Genet.">
        <title>The Rosa genome provides new insights in the design of modern roses.</title>
        <authorList>
            <person name="Bendahmane M."/>
        </authorList>
    </citation>
    <scope>NUCLEOTIDE SEQUENCE [LARGE SCALE GENOMIC DNA]</scope>
    <source>
        <strain evidence="2">cv. Old Blush</strain>
    </source>
</reference>
<dbReference type="EMBL" id="PDCK01000039">
    <property type="protein sequence ID" value="PRQ57957.1"/>
    <property type="molecule type" value="Genomic_DNA"/>
</dbReference>
<dbReference type="Proteomes" id="UP000238479">
    <property type="component" value="Chromosome 1"/>
</dbReference>